<dbReference type="InterPro" id="IPR036361">
    <property type="entry name" value="SAP_dom_sf"/>
</dbReference>
<dbReference type="InterPro" id="IPR001870">
    <property type="entry name" value="B30.2/SPRY"/>
</dbReference>
<evidence type="ECO:0000256" key="7">
    <source>
        <dbReference type="ARBA" id="ARBA00023015"/>
    </source>
</evidence>
<dbReference type="PROSITE" id="PS50800">
    <property type="entry name" value="SAP"/>
    <property type="match status" value="1"/>
</dbReference>
<feature type="compositionally biased region" description="Low complexity" evidence="12">
    <location>
        <begin position="748"/>
        <end position="761"/>
    </location>
</feature>
<evidence type="ECO:0000256" key="6">
    <source>
        <dbReference type="ARBA" id="ARBA00022843"/>
    </source>
</evidence>
<protein>
    <submittedName>
        <fullName evidence="15">Heterogeneous nuclear ribonucleoprotein U like 1</fullName>
    </submittedName>
</protein>
<feature type="domain" description="SAP" evidence="14">
    <location>
        <begin position="3"/>
        <end position="37"/>
    </location>
</feature>
<feature type="compositionally biased region" description="Basic and acidic residues" evidence="12">
    <location>
        <begin position="53"/>
        <end position="62"/>
    </location>
</feature>
<feature type="compositionally biased region" description="Acidic residues" evidence="12">
    <location>
        <begin position="38"/>
        <end position="52"/>
    </location>
</feature>
<feature type="compositionally biased region" description="Polar residues" evidence="12">
    <location>
        <begin position="729"/>
        <end position="747"/>
    </location>
</feature>
<feature type="compositionally biased region" description="Polar residues" evidence="12">
    <location>
        <begin position="793"/>
        <end position="804"/>
    </location>
</feature>
<dbReference type="GO" id="GO:0005634">
    <property type="term" value="C:nucleus"/>
    <property type="evidence" value="ECO:0007669"/>
    <property type="project" value="UniProtKB-SubCell"/>
</dbReference>
<dbReference type="CDD" id="cd12884">
    <property type="entry name" value="SPRY_hnRNP"/>
    <property type="match status" value="1"/>
</dbReference>
<evidence type="ECO:0000259" key="13">
    <source>
        <dbReference type="PROSITE" id="PS50188"/>
    </source>
</evidence>
<evidence type="ECO:0000313" key="15">
    <source>
        <dbReference type="EMBL" id="KAF6288184.1"/>
    </source>
</evidence>
<dbReference type="GO" id="GO:0000380">
    <property type="term" value="P:alternative mRNA splicing, via spliceosome"/>
    <property type="evidence" value="ECO:0007669"/>
    <property type="project" value="TreeGrafter"/>
</dbReference>
<keyword evidence="6" id="KW-0832">Ubl conjugation</keyword>
<evidence type="ECO:0000259" key="14">
    <source>
        <dbReference type="PROSITE" id="PS50800"/>
    </source>
</evidence>
<comment type="caution">
    <text evidence="15">The sequence shown here is derived from an EMBL/GenBank/DDBJ whole genome shotgun (WGS) entry which is preliminary data.</text>
</comment>
<dbReference type="FunFam" id="3.40.50.300:FF:000355">
    <property type="entry name" value="Heterogeneous nuclear ribonucleoprotein U-like 1, isoform CRA_a"/>
    <property type="match status" value="1"/>
</dbReference>
<dbReference type="InterPro" id="IPR003034">
    <property type="entry name" value="SAP_dom"/>
</dbReference>
<evidence type="ECO:0000256" key="5">
    <source>
        <dbReference type="ARBA" id="ARBA00022553"/>
    </source>
</evidence>
<keyword evidence="10" id="KW-0539">Nucleus</keyword>
<feature type="region of interest" description="Disordered" evidence="12">
    <location>
        <begin position="596"/>
        <end position="761"/>
    </location>
</feature>
<dbReference type="SUPFAM" id="SSF49899">
    <property type="entry name" value="Concanavalin A-like lectins/glucanases"/>
    <property type="match status" value="1"/>
</dbReference>
<sequence>MDVRRLKVNELREELQRRGLDTRGLKAELAERLQAALEAEEPDDERELEADDEPGRPGHNNEEVETEGGSELEGTAQPPPPGLQPHPEPGGYSGPDGHYVMDNITRQNQFYETQVIKQENESGYEKRPLEVEQPQAYHPVEVKTEMKQEAPTSFLPPEASQLKPERQQFQSRKRPYEENRGRGYFEHREDRRGRSPQPPAEEDEDDFDDTLVAIDTYNCDLHFKVARDRSSGYPLTIEGFAYLWSGARASYGVRRGRVCFEMKINEEIAVKHLPSTEPDPHVVRIGWSLDSCSTQLGEEPFSYGYGGTGKKSTSSRFENYGDKFAENDVIGCFADFECGNDVELSFTKNGKWMGIAFRIQKEALGGQALYPHVLVKNCAVEFNFGQRAEPYCSVLPGFTFIQHLPLSERIRGTVGPKTKAECEILMMVGLPAAGKTTWAIKHAASNPSKKYNILGTNAIMDKMRVMGLRRQRNYAGRWDVLIQQATQCLNRLIQIAARKKRNYILDQTNVYGSAQRRKMRPFEGFQRKAIVICPTDEDLKDRTIKRTDEEGKDVPDHAVLEMKANFTLPDAGDFLDEVLFIELQREEADKLVRQYNEEGRKAGPPPEKRFDNRGSGGFRGRGGGGSFQRYDNRGPPGGNRGGFQNRGGGSGGGGSYRGGFNRSGGGGYNPNRWGNNSRDNNSNNRGSYSRAPQQQPPPQQPPPPQPPPQQPPPPPSYSPVRNPPGAGSYSKNSNIPGSGASTSTPAVSSYSPPQTYPQPSYNQYQQYAQQWNQYYQNQGQWPPYYGNYDYGSYTGNTQGGTSTQ</sequence>
<keyword evidence="4" id="KW-1017">Isopeptide bond</keyword>
<dbReference type="GO" id="GO:1990904">
    <property type="term" value="C:ribonucleoprotein complex"/>
    <property type="evidence" value="ECO:0007669"/>
    <property type="project" value="UniProtKB-KW"/>
</dbReference>
<organism evidence="15 16">
    <name type="scientific">Rhinolophus ferrumequinum</name>
    <name type="common">Greater horseshoe bat</name>
    <dbReference type="NCBI Taxonomy" id="59479"/>
    <lineage>
        <taxon>Eukaryota</taxon>
        <taxon>Metazoa</taxon>
        <taxon>Chordata</taxon>
        <taxon>Craniata</taxon>
        <taxon>Vertebrata</taxon>
        <taxon>Euteleostomi</taxon>
        <taxon>Mammalia</taxon>
        <taxon>Eutheria</taxon>
        <taxon>Laurasiatheria</taxon>
        <taxon>Chiroptera</taxon>
        <taxon>Yinpterochiroptera</taxon>
        <taxon>Rhinolophoidea</taxon>
        <taxon>Rhinolophidae</taxon>
        <taxon>Rhinolophinae</taxon>
        <taxon>Rhinolophus</taxon>
    </lineage>
</organism>
<feature type="compositionally biased region" description="Basic and acidic residues" evidence="12">
    <location>
        <begin position="596"/>
        <end position="612"/>
    </location>
</feature>
<evidence type="ECO:0000256" key="3">
    <source>
        <dbReference type="ARBA" id="ARBA00022491"/>
    </source>
</evidence>
<dbReference type="SMART" id="SM00449">
    <property type="entry name" value="SPRY"/>
    <property type="match status" value="1"/>
</dbReference>
<keyword evidence="9" id="KW-0804">Transcription</keyword>
<dbReference type="InterPro" id="IPR027417">
    <property type="entry name" value="P-loop_NTPase"/>
</dbReference>
<accession>A0A7J7SIP9</accession>
<reference evidence="15 16" key="1">
    <citation type="journal article" date="2020" name="Nature">
        <title>Six reference-quality genomes reveal evolution of bat adaptations.</title>
        <authorList>
            <person name="Jebb D."/>
            <person name="Huang Z."/>
            <person name="Pippel M."/>
            <person name="Hughes G.M."/>
            <person name="Lavrichenko K."/>
            <person name="Devanna P."/>
            <person name="Winkler S."/>
            <person name="Jermiin L.S."/>
            <person name="Skirmuntt E.C."/>
            <person name="Katzourakis A."/>
            <person name="Burkitt-Gray L."/>
            <person name="Ray D.A."/>
            <person name="Sullivan K.A.M."/>
            <person name="Roscito J.G."/>
            <person name="Kirilenko B.M."/>
            <person name="Davalos L.M."/>
            <person name="Corthals A.P."/>
            <person name="Power M.L."/>
            <person name="Jones G."/>
            <person name="Ransome R.D."/>
            <person name="Dechmann D.K.N."/>
            <person name="Locatelli A.G."/>
            <person name="Puechmaille S.J."/>
            <person name="Fedrigo O."/>
            <person name="Jarvis E.D."/>
            <person name="Hiller M."/>
            <person name="Vernes S.C."/>
            <person name="Myers E.W."/>
            <person name="Teeling E.C."/>
        </authorList>
    </citation>
    <scope>NUCLEOTIDE SEQUENCE [LARGE SCALE GENOMIC DNA]</scope>
    <source>
        <strain evidence="15">MRhiFer1</strain>
        <tissue evidence="15">Lung</tissue>
    </source>
</reference>
<evidence type="ECO:0000256" key="2">
    <source>
        <dbReference type="ARBA" id="ARBA00022481"/>
    </source>
</evidence>
<dbReference type="InterPro" id="IPR013320">
    <property type="entry name" value="ConA-like_dom_sf"/>
</dbReference>
<feature type="compositionally biased region" description="Basic and acidic residues" evidence="12">
    <location>
        <begin position="118"/>
        <end position="130"/>
    </location>
</feature>
<dbReference type="AlphaFoldDB" id="A0A7J7SIP9"/>
<dbReference type="Gene3D" id="3.40.50.300">
    <property type="entry name" value="P-loop containing nucleotide triphosphate hydrolases"/>
    <property type="match status" value="1"/>
</dbReference>
<dbReference type="SUPFAM" id="SSF68906">
    <property type="entry name" value="SAP domain"/>
    <property type="match status" value="1"/>
</dbReference>
<dbReference type="InterPro" id="IPR035778">
    <property type="entry name" value="SPRY_hnRNP_U"/>
</dbReference>
<feature type="compositionally biased region" description="Pro residues" evidence="12">
    <location>
        <begin position="77"/>
        <end position="88"/>
    </location>
</feature>
<dbReference type="Proteomes" id="UP000585614">
    <property type="component" value="Unassembled WGS sequence"/>
</dbReference>
<feature type="compositionally biased region" description="Polar residues" evidence="12">
    <location>
        <begin position="104"/>
        <end position="117"/>
    </location>
</feature>
<evidence type="ECO:0000256" key="11">
    <source>
        <dbReference type="ARBA" id="ARBA00023274"/>
    </source>
</evidence>
<feature type="compositionally biased region" description="Gly residues" evidence="12">
    <location>
        <begin position="614"/>
        <end position="626"/>
    </location>
</feature>
<dbReference type="EMBL" id="JACAGC010000022">
    <property type="protein sequence ID" value="KAF6288184.1"/>
    <property type="molecule type" value="Genomic_DNA"/>
</dbReference>
<keyword evidence="2" id="KW-0488">Methylation</keyword>
<comment type="subcellular location">
    <subcellularLocation>
        <location evidence="1">Nucleus</location>
    </subcellularLocation>
</comment>
<feature type="compositionally biased region" description="Basic and acidic residues" evidence="12">
    <location>
        <begin position="174"/>
        <end position="193"/>
    </location>
</feature>
<dbReference type="PANTHER" id="PTHR12381:SF41">
    <property type="entry name" value="HETEROGENEOUS NUCLEAR RIBONUCLEOPROTEIN U-LIKE PROTEIN 1"/>
    <property type="match status" value="1"/>
</dbReference>
<feature type="region of interest" description="Disordered" evidence="12">
    <location>
        <begin position="778"/>
        <end position="804"/>
    </location>
</feature>
<dbReference type="Pfam" id="PF13671">
    <property type="entry name" value="AAA_33"/>
    <property type="match status" value="1"/>
</dbReference>
<dbReference type="PROSITE" id="PS50188">
    <property type="entry name" value="B302_SPRY"/>
    <property type="match status" value="1"/>
</dbReference>
<evidence type="ECO:0000256" key="1">
    <source>
        <dbReference type="ARBA" id="ARBA00004123"/>
    </source>
</evidence>
<dbReference type="InterPro" id="IPR003877">
    <property type="entry name" value="SPRY_dom"/>
</dbReference>
<dbReference type="Gene3D" id="1.10.720.30">
    <property type="entry name" value="SAP domain"/>
    <property type="match status" value="1"/>
</dbReference>
<keyword evidence="11 15" id="KW-0687">Ribonucleoprotein</keyword>
<dbReference type="SMART" id="SM00513">
    <property type="entry name" value="SAP"/>
    <property type="match status" value="1"/>
</dbReference>
<evidence type="ECO:0000256" key="12">
    <source>
        <dbReference type="SAM" id="MobiDB-lite"/>
    </source>
</evidence>
<dbReference type="SUPFAM" id="SSF52540">
    <property type="entry name" value="P-loop containing nucleoside triphosphate hydrolases"/>
    <property type="match status" value="1"/>
</dbReference>
<evidence type="ECO:0000256" key="8">
    <source>
        <dbReference type="ARBA" id="ARBA00023159"/>
    </source>
</evidence>
<feature type="region of interest" description="Disordered" evidence="12">
    <location>
        <begin position="32"/>
        <end position="134"/>
    </location>
</feature>
<dbReference type="PANTHER" id="PTHR12381">
    <property type="entry name" value="HETEROGENEOUS NUCLEAR RIBONUCLEOPROTEIN U FAMILY MEMBER"/>
    <property type="match status" value="1"/>
</dbReference>
<evidence type="ECO:0000256" key="4">
    <source>
        <dbReference type="ARBA" id="ARBA00022499"/>
    </source>
</evidence>
<dbReference type="Gene3D" id="2.60.120.920">
    <property type="match status" value="1"/>
</dbReference>
<evidence type="ECO:0000256" key="9">
    <source>
        <dbReference type="ARBA" id="ARBA00023163"/>
    </source>
</evidence>
<feature type="compositionally biased region" description="Pro residues" evidence="12">
    <location>
        <begin position="694"/>
        <end position="717"/>
    </location>
</feature>
<dbReference type="GO" id="GO:0003723">
    <property type="term" value="F:RNA binding"/>
    <property type="evidence" value="ECO:0007669"/>
    <property type="project" value="TreeGrafter"/>
</dbReference>
<dbReference type="FunFam" id="1.10.720.30:FF:000004">
    <property type="entry name" value="heterogeneous nuclear ribonucleoprotein U isoform X1"/>
    <property type="match status" value="1"/>
</dbReference>
<keyword evidence="7" id="KW-0805">Transcription regulation</keyword>
<gene>
    <name evidence="15" type="ORF">mRhiFer1_006446</name>
</gene>
<dbReference type="Pfam" id="PF00622">
    <property type="entry name" value="SPRY"/>
    <property type="match status" value="1"/>
</dbReference>
<feature type="compositionally biased region" description="Gly residues" evidence="12">
    <location>
        <begin position="635"/>
        <end position="668"/>
    </location>
</feature>
<proteinExistence type="predicted"/>
<feature type="region of interest" description="Disordered" evidence="12">
    <location>
        <begin position="150"/>
        <end position="206"/>
    </location>
</feature>
<feature type="compositionally biased region" description="Low complexity" evidence="12">
    <location>
        <begin position="669"/>
        <end position="693"/>
    </location>
</feature>
<dbReference type="InterPro" id="IPR043136">
    <property type="entry name" value="B30.2/SPRY_sf"/>
</dbReference>
<dbReference type="Pfam" id="PF02037">
    <property type="entry name" value="SAP"/>
    <property type="match status" value="1"/>
</dbReference>
<dbReference type="FunFam" id="2.60.120.920:FF:000006">
    <property type="entry name" value="heterogeneous nuclear ribonucleoprotein U isoform X1"/>
    <property type="match status" value="1"/>
</dbReference>
<keyword evidence="5" id="KW-0597">Phosphoprotein</keyword>
<name>A0A7J7SIP9_RHIFE</name>
<evidence type="ECO:0000256" key="10">
    <source>
        <dbReference type="ARBA" id="ARBA00023242"/>
    </source>
</evidence>
<keyword evidence="3" id="KW-0678">Repressor</keyword>
<evidence type="ECO:0000313" key="16">
    <source>
        <dbReference type="Proteomes" id="UP000585614"/>
    </source>
</evidence>
<feature type="domain" description="B30.2/SPRY" evidence="13">
    <location>
        <begin position="192"/>
        <end position="389"/>
    </location>
</feature>
<keyword evidence="8" id="KW-0010">Activator</keyword>